<proteinExistence type="predicted"/>
<reference evidence="1 2" key="1">
    <citation type="journal article" date="2018" name="Front. Plant Sci.">
        <title>Red Clover (Trifolium pratense) and Zigzag Clover (T. medium) - A Picture of Genomic Similarities and Differences.</title>
        <authorList>
            <person name="Dluhosova J."/>
            <person name="Istvanek J."/>
            <person name="Nedelnik J."/>
            <person name="Repkova J."/>
        </authorList>
    </citation>
    <scope>NUCLEOTIDE SEQUENCE [LARGE SCALE GENOMIC DNA]</scope>
    <source>
        <strain evidence="2">cv. 10/8</strain>
        <tissue evidence="1">Leaf</tissue>
    </source>
</reference>
<sequence length="18" mass="2114">MFEDRGAEGIELMKEMVE</sequence>
<keyword evidence="2" id="KW-1185">Reference proteome</keyword>
<name>A0A392W216_9FABA</name>
<protein>
    <submittedName>
        <fullName evidence="1">Uncharacterized protein</fullName>
    </submittedName>
</protein>
<organism evidence="1 2">
    <name type="scientific">Trifolium medium</name>
    <dbReference type="NCBI Taxonomy" id="97028"/>
    <lineage>
        <taxon>Eukaryota</taxon>
        <taxon>Viridiplantae</taxon>
        <taxon>Streptophyta</taxon>
        <taxon>Embryophyta</taxon>
        <taxon>Tracheophyta</taxon>
        <taxon>Spermatophyta</taxon>
        <taxon>Magnoliopsida</taxon>
        <taxon>eudicotyledons</taxon>
        <taxon>Gunneridae</taxon>
        <taxon>Pentapetalae</taxon>
        <taxon>rosids</taxon>
        <taxon>fabids</taxon>
        <taxon>Fabales</taxon>
        <taxon>Fabaceae</taxon>
        <taxon>Papilionoideae</taxon>
        <taxon>50 kb inversion clade</taxon>
        <taxon>NPAAA clade</taxon>
        <taxon>Hologalegina</taxon>
        <taxon>IRL clade</taxon>
        <taxon>Trifolieae</taxon>
        <taxon>Trifolium</taxon>
    </lineage>
</organism>
<dbReference type="EMBL" id="LXQA011315509">
    <property type="protein sequence ID" value="MCI92945.1"/>
    <property type="molecule type" value="Genomic_DNA"/>
</dbReference>
<evidence type="ECO:0000313" key="2">
    <source>
        <dbReference type="Proteomes" id="UP000265520"/>
    </source>
</evidence>
<dbReference type="Proteomes" id="UP000265520">
    <property type="component" value="Unassembled WGS sequence"/>
</dbReference>
<evidence type="ECO:0000313" key="1">
    <source>
        <dbReference type="EMBL" id="MCI92945.1"/>
    </source>
</evidence>
<dbReference type="AlphaFoldDB" id="A0A392W216"/>
<accession>A0A392W216</accession>
<feature type="non-terminal residue" evidence="1">
    <location>
        <position position="18"/>
    </location>
</feature>
<comment type="caution">
    <text evidence="1">The sequence shown here is derived from an EMBL/GenBank/DDBJ whole genome shotgun (WGS) entry which is preliminary data.</text>
</comment>